<evidence type="ECO:0000256" key="1">
    <source>
        <dbReference type="ARBA" id="ARBA00023125"/>
    </source>
</evidence>
<dbReference type="InterPro" id="IPR050807">
    <property type="entry name" value="TransReg_Diox_bact_type"/>
</dbReference>
<feature type="domain" description="HTH cro/C1-type" evidence="2">
    <location>
        <begin position="5"/>
        <end position="59"/>
    </location>
</feature>
<dbReference type="InterPro" id="IPR001387">
    <property type="entry name" value="Cro/C1-type_HTH"/>
</dbReference>
<evidence type="ECO:0000259" key="2">
    <source>
        <dbReference type="PROSITE" id="PS50943"/>
    </source>
</evidence>
<organism evidence="3 4">
    <name type="scientific">Streptococcus pyogenes serotype M3 (strain ATCC BAA-595 / MGAS315)</name>
    <dbReference type="NCBI Taxonomy" id="198466"/>
    <lineage>
        <taxon>Bacteria</taxon>
        <taxon>Bacillati</taxon>
        <taxon>Bacillota</taxon>
        <taxon>Bacilli</taxon>
        <taxon>Lactobacillales</taxon>
        <taxon>Streptococcaceae</taxon>
        <taxon>Streptococcus</taxon>
    </lineage>
</organism>
<dbReference type="Gene3D" id="1.10.260.40">
    <property type="entry name" value="lambda repressor-like DNA-binding domains"/>
    <property type="match status" value="1"/>
</dbReference>
<reference evidence="3 4" key="1">
    <citation type="journal article" date="2002" name="Proc. Natl. Acad. Sci. U.S.A.">
        <title>Genome sequence of a serotype M3 strain of group A Streptococcus: phage-encoded toxins, the high-virulence phenotype, and clone emergence.</title>
        <authorList>
            <person name="Beres S.B."/>
            <person name="Sylva G.L."/>
            <person name="Barbian K.D."/>
            <person name="Lei B."/>
            <person name="Hoff J.S."/>
            <person name="Mammarella N.D."/>
            <person name="Liu M.Y."/>
            <person name="Smoot J.C."/>
            <person name="Porcella S.F."/>
            <person name="Parkins L.D."/>
            <person name="Campbell D.S."/>
            <person name="Smith T.M."/>
            <person name="McCormick J.K."/>
            <person name="Leung D.Y."/>
            <person name="Schlievert P.M."/>
            <person name="Musser J.M."/>
        </authorList>
    </citation>
    <scope>NUCLEOTIDE SEQUENCE [LARGE SCALE GENOMIC DNA]</scope>
    <source>
        <strain evidence="4">ATCC BAA-595 / MGAS315</strain>
    </source>
</reference>
<keyword evidence="1" id="KW-0238">DNA-binding</keyword>
<dbReference type="InterPro" id="IPR010982">
    <property type="entry name" value="Lambda_DNA-bd_dom_sf"/>
</dbReference>
<dbReference type="SUPFAM" id="SSF47413">
    <property type="entry name" value="lambda repressor-like DNA-binding domains"/>
    <property type="match status" value="1"/>
</dbReference>
<protein>
    <submittedName>
        <fullName evidence="3">Putaive immunity repressor protein-phage-associated</fullName>
    </submittedName>
</protein>
<dbReference type="GO" id="GO:0003677">
    <property type="term" value="F:DNA binding"/>
    <property type="evidence" value="ECO:0007669"/>
    <property type="project" value="UniProtKB-KW"/>
</dbReference>
<evidence type="ECO:0000313" key="3">
    <source>
        <dbReference type="EMBL" id="AAM79308.1"/>
    </source>
</evidence>
<dbReference type="EMBL" id="AE014074">
    <property type="protein sequence ID" value="AAM79308.1"/>
    <property type="molecule type" value="Genomic_DNA"/>
</dbReference>
<dbReference type="PANTHER" id="PTHR46797">
    <property type="entry name" value="HTH-TYPE TRANSCRIPTIONAL REGULATOR"/>
    <property type="match status" value="1"/>
</dbReference>
<name>A0A0H2UU69_STRP3</name>
<dbReference type="HOGENOM" id="CLU_2144474_0_0_9"/>
<accession>A0A0H2UU69</accession>
<gene>
    <name evidence="3" type="ordered locus">SpyM3_0701</name>
</gene>
<dbReference type="CDD" id="cd00093">
    <property type="entry name" value="HTH_XRE"/>
    <property type="match status" value="1"/>
</dbReference>
<dbReference type="SMART" id="SM00530">
    <property type="entry name" value="HTH_XRE"/>
    <property type="match status" value="1"/>
</dbReference>
<dbReference type="GO" id="GO:0003700">
    <property type="term" value="F:DNA-binding transcription factor activity"/>
    <property type="evidence" value="ECO:0007669"/>
    <property type="project" value="TreeGrafter"/>
</dbReference>
<dbReference type="RefSeq" id="WP_011054432.1">
    <property type="nucleotide sequence ID" value="NC_004070.1"/>
</dbReference>
<dbReference type="GO" id="GO:0005829">
    <property type="term" value="C:cytosol"/>
    <property type="evidence" value="ECO:0007669"/>
    <property type="project" value="TreeGrafter"/>
</dbReference>
<dbReference type="AlphaFoldDB" id="A0A0H2UU69"/>
<dbReference type="PROSITE" id="PS50943">
    <property type="entry name" value="HTH_CROC1"/>
    <property type="match status" value="1"/>
</dbReference>
<dbReference type="KEGG" id="spg:SpyM3_0701"/>
<sequence length="112" mass="12802">MKLRIKYLRQALGLTQSAFAAKAHIHKNMIANHESQNSNPSLKQIEKIALAFNVEPAWLAGWDTKPQIVIKEKVVRVQDPSARIPNDWKNDECGRLIKWKESGKQFYKSFGG</sequence>
<dbReference type="PANTHER" id="PTHR46797:SF1">
    <property type="entry name" value="METHYLPHOSPHONATE SYNTHASE"/>
    <property type="match status" value="1"/>
</dbReference>
<proteinExistence type="predicted"/>
<dbReference type="Proteomes" id="UP000000564">
    <property type="component" value="Chromosome"/>
</dbReference>
<dbReference type="Pfam" id="PF01381">
    <property type="entry name" value="HTH_3"/>
    <property type="match status" value="1"/>
</dbReference>
<evidence type="ECO:0000313" key="4">
    <source>
        <dbReference type="Proteomes" id="UP000000564"/>
    </source>
</evidence>